<accession>A0A1C6UAA0</accession>
<dbReference type="InterPro" id="IPR005135">
    <property type="entry name" value="Endo/exonuclease/phosphatase"/>
</dbReference>
<name>A0A1C6UAA0_9ACTN</name>
<feature type="transmembrane region" description="Helical" evidence="2">
    <location>
        <begin position="113"/>
        <end position="133"/>
    </location>
</feature>
<feature type="domain" description="Endonuclease/exonuclease/phosphatase" evidence="3">
    <location>
        <begin position="181"/>
        <end position="423"/>
    </location>
</feature>
<feature type="transmembrane region" description="Helical" evidence="2">
    <location>
        <begin position="83"/>
        <end position="107"/>
    </location>
</feature>
<feature type="compositionally biased region" description="Low complexity" evidence="1">
    <location>
        <begin position="7"/>
        <end position="23"/>
    </location>
</feature>
<dbReference type="InterPro" id="IPR036691">
    <property type="entry name" value="Endo/exonu/phosph_ase_sf"/>
</dbReference>
<evidence type="ECO:0000313" key="4">
    <source>
        <dbReference type="EMBL" id="SCL50799.1"/>
    </source>
</evidence>
<keyword evidence="2" id="KW-0812">Transmembrane</keyword>
<dbReference type="STRING" id="683228.GA0070617_1598"/>
<reference evidence="4 5" key="1">
    <citation type="submission" date="2016-06" db="EMBL/GenBank/DDBJ databases">
        <authorList>
            <person name="Kjaerup R.B."/>
            <person name="Dalgaard T.S."/>
            <person name="Juul-Madsen H.R."/>
        </authorList>
    </citation>
    <scope>NUCLEOTIDE SEQUENCE [LARGE SCALE GENOMIC DNA]</scope>
    <source>
        <strain evidence="4 5">DSM 45577</strain>
    </source>
</reference>
<keyword evidence="2" id="KW-0472">Membrane</keyword>
<dbReference type="GO" id="GO:0004519">
    <property type="term" value="F:endonuclease activity"/>
    <property type="evidence" value="ECO:0007669"/>
    <property type="project" value="UniProtKB-KW"/>
</dbReference>
<dbReference type="Gene3D" id="3.60.10.10">
    <property type="entry name" value="Endonuclease/exonuclease/phosphatase"/>
    <property type="match status" value="1"/>
</dbReference>
<dbReference type="RefSeq" id="WP_091435333.1">
    <property type="nucleotide sequence ID" value="NZ_BMMJ01000001.1"/>
</dbReference>
<dbReference type="Pfam" id="PF03372">
    <property type="entry name" value="Exo_endo_phos"/>
    <property type="match status" value="1"/>
</dbReference>
<evidence type="ECO:0000313" key="5">
    <source>
        <dbReference type="Proteomes" id="UP000198937"/>
    </source>
</evidence>
<keyword evidence="4" id="KW-0540">Nuclease</keyword>
<keyword evidence="4" id="KW-0269">Exonuclease</keyword>
<organism evidence="4 5">
    <name type="scientific">Micromonospora yangpuensis</name>
    <dbReference type="NCBI Taxonomy" id="683228"/>
    <lineage>
        <taxon>Bacteria</taxon>
        <taxon>Bacillati</taxon>
        <taxon>Actinomycetota</taxon>
        <taxon>Actinomycetes</taxon>
        <taxon>Micromonosporales</taxon>
        <taxon>Micromonosporaceae</taxon>
        <taxon>Micromonospora</taxon>
    </lineage>
</organism>
<dbReference type="Proteomes" id="UP000198937">
    <property type="component" value="Unassembled WGS sequence"/>
</dbReference>
<evidence type="ECO:0000256" key="2">
    <source>
        <dbReference type="SAM" id="Phobius"/>
    </source>
</evidence>
<keyword evidence="2" id="KW-1133">Transmembrane helix</keyword>
<evidence type="ECO:0000259" key="3">
    <source>
        <dbReference type="Pfam" id="PF03372"/>
    </source>
</evidence>
<feature type="transmembrane region" description="Helical" evidence="2">
    <location>
        <begin position="140"/>
        <end position="162"/>
    </location>
</feature>
<dbReference type="OrthoDB" id="3541033at2"/>
<sequence>MSLLLDPVPGAVTTAPGTPGVPTDHPTTDLTYPTDQARPTEPTRPSEPTRATDPTRASEQDPQPGRRGSGGTRRNRWPRRTRLLVGLAAAWAGFLAAFLLLTGGYWWWRPVELAPPLVFAAVPALLLLLAPLARPVRGRLAAVAVCLVVVGLDLAGLNPAALPGVGGATPAPPGAVRVFAWNTEYWSDGDDPQRFYDYLAAQRADVYLLSEYVGWDLAGHRPVRVDHLAELRRRFPDYQVVATGELLTMSRMPIRSTRLLDGWPYLTDPARHGVPANSDFDDYYRHKVLRTDLTVDGRVLSVYNVHVPVQLDISMDPTSAEFTEFMRAQQDRRQAHYRALRADLAANPHGRLIAGDFNATSAMGELRELAAQVTDAARASDTPYPVSWPDGDAPKWRLDWAFTDGPARTHDYRMVPADGMSDHRGQLLTVSVGQDG</sequence>
<keyword evidence="4" id="KW-0255">Endonuclease</keyword>
<keyword evidence="4" id="KW-0378">Hydrolase</keyword>
<feature type="region of interest" description="Disordered" evidence="1">
    <location>
        <begin position="1"/>
        <end position="75"/>
    </location>
</feature>
<gene>
    <name evidence="4" type="ORF">GA0070617_1598</name>
</gene>
<keyword evidence="5" id="KW-1185">Reference proteome</keyword>
<dbReference type="AlphaFoldDB" id="A0A1C6UAA0"/>
<protein>
    <submittedName>
        <fullName evidence="4">Endonuclease/Exonuclease/phosphatase family protein</fullName>
    </submittedName>
</protein>
<dbReference type="GO" id="GO:0004527">
    <property type="term" value="F:exonuclease activity"/>
    <property type="evidence" value="ECO:0007669"/>
    <property type="project" value="UniProtKB-KW"/>
</dbReference>
<evidence type="ECO:0000256" key="1">
    <source>
        <dbReference type="SAM" id="MobiDB-lite"/>
    </source>
</evidence>
<dbReference type="EMBL" id="FMIA01000002">
    <property type="protein sequence ID" value="SCL50799.1"/>
    <property type="molecule type" value="Genomic_DNA"/>
</dbReference>
<dbReference type="SUPFAM" id="SSF56219">
    <property type="entry name" value="DNase I-like"/>
    <property type="match status" value="1"/>
</dbReference>
<proteinExistence type="predicted"/>